<protein>
    <submittedName>
        <fullName evidence="3">DUF362 domain-containing protein</fullName>
    </submittedName>
</protein>
<evidence type="ECO:0000313" key="3">
    <source>
        <dbReference type="EMBL" id="MBJ6800822.1"/>
    </source>
</evidence>
<dbReference type="Proteomes" id="UP000641025">
    <property type="component" value="Unassembled WGS sequence"/>
</dbReference>
<dbReference type="Pfam" id="PF04015">
    <property type="entry name" value="DUF362"/>
    <property type="match status" value="1"/>
</dbReference>
<organism evidence="3 4">
    <name type="scientific">Geomonas propionica</name>
    <dbReference type="NCBI Taxonomy" id="2798582"/>
    <lineage>
        <taxon>Bacteria</taxon>
        <taxon>Pseudomonadati</taxon>
        <taxon>Thermodesulfobacteriota</taxon>
        <taxon>Desulfuromonadia</taxon>
        <taxon>Geobacterales</taxon>
        <taxon>Geobacteraceae</taxon>
        <taxon>Geomonas</taxon>
    </lineage>
</organism>
<comment type="caution">
    <text evidence="3">The sequence shown here is derived from an EMBL/GenBank/DDBJ whole genome shotgun (WGS) entry which is preliminary data.</text>
</comment>
<evidence type="ECO:0000256" key="1">
    <source>
        <dbReference type="ARBA" id="ARBA00023014"/>
    </source>
</evidence>
<reference evidence="3 4" key="1">
    <citation type="submission" date="2020-12" db="EMBL/GenBank/DDBJ databases">
        <title>Geomonas sp. Red259, isolated from paddy soil.</title>
        <authorList>
            <person name="Xu Z."/>
            <person name="Zhang Z."/>
            <person name="Masuda Y."/>
            <person name="Itoh H."/>
            <person name="Senoo K."/>
        </authorList>
    </citation>
    <scope>NUCLEOTIDE SEQUENCE [LARGE SCALE GENOMIC DNA]</scope>
    <source>
        <strain evidence="3 4">Red259</strain>
    </source>
</reference>
<keyword evidence="1" id="KW-0479">Metal-binding</keyword>
<gene>
    <name evidence="3" type="ORF">JFN90_11840</name>
</gene>
<sequence>MAKDISRRRFLQNGALALGTVAVCNVPGMRSVFAAQEERAPVFFTQEITPESLVKVYSRVNRNISGRVGIKMHTGEPHGPNILPRNIVKAFQQTIPNSNLVETNTLYKGKRFTTADHRETIRINGWNFCPVDIMDENGATMFPVRGGKHFKEMSMGKNLLNYDSLVVLTHFKGHASGGYGGSLKNIAIGCADGTVGKKMIHGAPDNVRYELWLKGEPFQENMVESAKATMDHFGKKIVYVNVLRNMSVDCDCAGTSAAPVKAHDLGILASTDLLALEQASIDMVYRLPEAELHDLRERIESRKGLRQLSYMKELRMGNDHYELIRV</sequence>
<dbReference type="InterPro" id="IPR007160">
    <property type="entry name" value="DUF362"/>
</dbReference>
<proteinExistence type="predicted"/>
<accession>A0ABS0YSW2</accession>
<dbReference type="InterPro" id="IPR006311">
    <property type="entry name" value="TAT_signal"/>
</dbReference>
<name>A0ABS0YSW2_9BACT</name>
<keyword evidence="1" id="KW-0411">Iron-sulfur</keyword>
<evidence type="ECO:0000259" key="2">
    <source>
        <dbReference type="Pfam" id="PF04015"/>
    </source>
</evidence>
<keyword evidence="1" id="KW-0408">Iron</keyword>
<evidence type="ECO:0000313" key="4">
    <source>
        <dbReference type="Proteomes" id="UP000641025"/>
    </source>
</evidence>
<dbReference type="PROSITE" id="PS51318">
    <property type="entry name" value="TAT"/>
    <property type="match status" value="1"/>
</dbReference>
<dbReference type="EMBL" id="JAEMHK010000008">
    <property type="protein sequence ID" value="MBJ6800822.1"/>
    <property type="molecule type" value="Genomic_DNA"/>
</dbReference>
<dbReference type="RefSeq" id="WP_199395327.1">
    <property type="nucleotide sequence ID" value="NZ_JAEMHK010000008.1"/>
</dbReference>
<feature type="domain" description="DUF362" evidence="2">
    <location>
        <begin position="68"/>
        <end position="281"/>
    </location>
</feature>
<keyword evidence="4" id="KW-1185">Reference proteome</keyword>